<protein>
    <submittedName>
        <fullName evidence="2">Uncharacterized protein</fullName>
    </submittedName>
</protein>
<organism evidence="1 2">
    <name type="scientific">Trichuris muris</name>
    <name type="common">Mouse whipworm</name>
    <dbReference type="NCBI Taxonomy" id="70415"/>
    <lineage>
        <taxon>Eukaryota</taxon>
        <taxon>Metazoa</taxon>
        <taxon>Ecdysozoa</taxon>
        <taxon>Nematoda</taxon>
        <taxon>Enoplea</taxon>
        <taxon>Dorylaimia</taxon>
        <taxon>Trichinellida</taxon>
        <taxon>Trichuridae</taxon>
        <taxon>Trichuris</taxon>
    </lineage>
</organism>
<dbReference type="AlphaFoldDB" id="A0A5S6R589"/>
<sequence>MTQMECIAHCKPRLLLQAQTLGGSRQRTVYYKGALGKQNARNSHFNESERSFANQTKVATYAERIVLDCGQTICVSVGEATPTALFQRGISKQWSMAGSRLPIWDRSLIKSNAALEIINICNKAGQRRRLGKTAKKKINNLDTIAGIPFSNAKIGLQKFALRKAFGGWYGQAKCWFDWQSNGRKLQE</sequence>
<name>A0A5S6R589_TRIMR</name>
<keyword evidence="1" id="KW-1185">Reference proteome</keyword>
<dbReference type="Proteomes" id="UP000046395">
    <property type="component" value="Unassembled WGS sequence"/>
</dbReference>
<accession>A0A5S6R589</accession>
<proteinExistence type="predicted"/>
<dbReference type="WBParaSite" id="TMUE_3000014449.1">
    <property type="protein sequence ID" value="TMUE_3000014449.1"/>
    <property type="gene ID" value="WBGene00302213"/>
</dbReference>
<evidence type="ECO:0000313" key="1">
    <source>
        <dbReference type="Proteomes" id="UP000046395"/>
    </source>
</evidence>
<evidence type="ECO:0000313" key="2">
    <source>
        <dbReference type="WBParaSite" id="TMUE_3000014449.1"/>
    </source>
</evidence>
<reference evidence="2" key="1">
    <citation type="submission" date="2019-12" db="UniProtKB">
        <authorList>
            <consortium name="WormBaseParasite"/>
        </authorList>
    </citation>
    <scope>IDENTIFICATION</scope>
</reference>